<dbReference type="Gene3D" id="1.20.1440.100">
    <property type="entry name" value="SG protein - dephosphorylation function"/>
    <property type="match status" value="1"/>
</dbReference>
<dbReference type="Gene3D" id="3.40.50.1000">
    <property type="entry name" value="HAD superfamily/HAD-like"/>
    <property type="match status" value="1"/>
</dbReference>
<dbReference type="Proteomes" id="UP000633365">
    <property type="component" value="Unassembled WGS sequence"/>
</dbReference>
<protein>
    <submittedName>
        <fullName evidence="1">Haloacid dehalogenase-like hydrolase</fullName>
    </submittedName>
</protein>
<reference evidence="1" key="1">
    <citation type="submission" date="2021-01" db="EMBL/GenBank/DDBJ databases">
        <title>Genome public.</title>
        <authorList>
            <person name="Liu C."/>
            <person name="Sun Q."/>
        </authorList>
    </citation>
    <scope>NUCLEOTIDE SEQUENCE</scope>
    <source>
        <strain evidence="1">M6</strain>
    </source>
</reference>
<dbReference type="EMBL" id="JAEQMG010000145">
    <property type="protein sequence ID" value="MBK6089602.1"/>
    <property type="molecule type" value="Genomic_DNA"/>
</dbReference>
<sequence>MKVFDFDNTIYRGESGLHFAFYMIKHNKKIIRYIPKILVTAVKYELCWVSKEKLESIINSIFAGVLDGTESPEELAAPFWEKRTDRLHQNILSLIEPEDVIISASPVFLLDCIREYLKTDHIIGTEMDVGAKKITWFNFGDNKVKRYTEQYGDRKIDAFYTDSYNDKAMMEIAEEVYIVKKGVPMKLTKRSK</sequence>
<dbReference type="GO" id="GO:0016787">
    <property type="term" value="F:hydrolase activity"/>
    <property type="evidence" value="ECO:0007669"/>
    <property type="project" value="UniProtKB-KW"/>
</dbReference>
<evidence type="ECO:0000313" key="1">
    <source>
        <dbReference type="EMBL" id="MBK6089602.1"/>
    </source>
</evidence>
<dbReference type="InterPro" id="IPR036412">
    <property type="entry name" value="HAD-like_sf"/>
</dbReference>
<dbReference type="AlphaFoldDB" id="A0A934WTD6"/>
<keyword evidence="2" id="KW-1185">Reference proteome</keyword>
<dbReference type="InterPro" id="IPR023214">
    <property type="entry name" value="HAD_sf"/>
</dbReference>
<comment type="caution">
    <text evidence="1">The sequence shown here is derived from an EMBL/GenBank/DDBJ whole genome shotgun (WGS) entry which is preliminary data.</text>
</comment>
<name>A0A934WTD6_9FIRM</name>
<accession>A0A934WTD6</accession>
<dbReference type="SUPFAM" id="SSF56784">
    <property type="entry name" value="HAD-like"/>
    <property type="match status" value="1"/>
</dbReference>
<proteinExistence type="predicted"/>
<evidence type="ECO:0000313" key="2">
    <source>
        <dbReference type="Proteomes" id="UP000633365"/>
    </source>
</evidence>
<dbReference type="Pfam" id="PF12710">
    <property type="entry name" value="HAD"/>
    <property type="match status" value="1"/>
</dbReference>
<organism evidence="1 2">
    <name type="scientific">Ruminococcus difficilis</name>
    <dbReference type="NCBI Taxonomy" id="2763069"/>
    <lineage>
        <taxon>Bacteria</taxon>
        <taxon>Bacillati</taxon>
        <taxon>Bacillota</taxon>
        <taxon>Clostridia</taxon>
        <taxon>Eubacteriales</taxon>
        <taxon>Oscillospiraceae</taxon>
        <taxon>Ruminococcus</taxon>
    </lineage>
</organism>
<gene>
    <name evidence="1" type="ORF">JKK62_13295</name>
</gene>
<dbReference type="RefSeq" id="WP_201428312.1">
    <property type="nucleotide sequence ID" value="NZ_JAEQMG010000145.1"/>
</dbReference>
<keyword evidence="1" id="KW-0378">Hydrolase</keyword>